<dbReference type="Proteomes" id="UP001609219">
    <property type="component" value="Unassembled WGS sequence"/>
</dbReference>
<evidence type="ECO:0000259" key="1">
    <source>
        <dbReference type="PROSITE" id="PS50995"/>
    </source>
</evidence>
<accession>A0ABW7KAA6</accession>
<dbReference type="Pfam" id="PF01047">
    <property type="entry name" value="MarR"/>
    <property type="match status" value="1"/>
</dbReference>
<dbReference type="EMBL" id="JBIMSP010000065">
    <property type="protein sequence ID" value="MFH5245216.1"/>
    <property type="molecule type" value="Genomic_DNA"/>
</dbReference>
<reference evidence="4 5" key="1">
    <citation type="submission" date="2024-10" db="EMBL/GenBank/DDBJ databases">
        <authorList>
            <person name="Riesco R."/>
        </authorList>
    </citation>
    <scope>NUCLEOTIDE SEQUENCE [LARGE SCALE GENOMIC DNA]</scope>
    <source>
        <strain evidence="3 4">NCIMB 15448</strain>
        <strain evidence="2 5">NCIMB 15450</strain>
    </source>
</reference>
<evidence type="ECO:0000313" key="2">
    <source>
        <dbReference type="EMBL" id="MFH5232026.1"/>
    </source>
</evidence>
<gene>
    <name evidence="3" type="ORF">ACHIPV_25550</name>
    <name evidence="2" type="ORF">ACHIRB_26160</name>
</gene>
<dbReference type="InterPro" id="IPR000835">
    <property type="entry name" value="HTH_MarR-typ"/>
</dbReference>
<dbReference type="InterPro" id="IPR039422">
    <property type="entry name" value="MarR/SlyA-like"/>
</dbReference>
<dbReference type="PANTHER" id="PTHR33164:SF99">
    <property type="entry name" value="MARR FAMILY REGULATORY PROTEIN"/>
    <property type="match status" value="1"/>
</dbReference>
<protein>
    <submittedName>
        <fullName evidence="2">MarR family winged helix-turn-helix transcriptional regulator</fullName>
    </submittedName>
</protein>
<organism evidence="2 5">
    <name type="scientific">Antrihabitans spumae</name>
    <dbReference type="NCBI Taxonomy" id="3373370"/>
    <lineage>
        <taxon>Bacteria</taxon>
        <taxon>Bacillati</taxon>
        <taxon>Actinomycetota</taxon>
        <taxon>Actinomycetes</taxon>
        <taxon>Mycobacteriales</taxon>
        <taxon>Nocardiaceae</taxon>
        <taxon>Antrihabitans</taxon>
    </lineage>
</organism>
<sequence length="161" mass="17998">MAIPDWLDETESRAWKGYVLTRDRLAAAIGRDLARESDLTFVEYHVLASLHSTPQHRMGLSELADTLQWSQSRLSHQITRMERRKLVARESATRDARCSDAVLTETGLETLRNAAPGHIASVRKHFIDNLDDAQLATLADTFDTLLKYLTGGEPGPSPQNT</sequence>
<dbReference type="SMART" id="SM00347">
    <property type="entry name" value="HTH_MARR"/>
    <property type="match status" value="1"/>
</dbReference>
<dbReference type="RefSeq" id="WP_395126099.1">
    <property type="nucleotide sequence ID" value="NZ_JBIMSN010000128.1"/>
</dbReference>
<dbReference type="InterPro" id="IPR036390">
    <property type="entry name" value="WH_DNA-bd_sf"/>
</dbReference>
<dbReference type="Gene3D" id="1.10.10.10">
    <property type="entry name" value="Winged helix-like DNA-binding domain superfamily/Winged helix DNA-binding domain"/>
    <property type="match status" value="1"/>
</dbReference>
<proteinExistence type="predicted"/>
<dbReference type="Proteomes" id="UP001609176">
    <property type="component" value="Unassembled WGS sequence"/>
</dbReference>
<dbReference type="InterPro" id="IPR036388">
    <property type="entry name" value="WH-like_DNA-bd_sf"/>
</dbReference>
<dbReference type="EMBL" id="JBIMSN010000128">
    <property type="protein sequence ID" value="MFH5232026.1"/>
    <property type="molecule type" value="Genomic_DNA"/>
</dbReference>
<evidence type="ECO:0000313" key="3">
    <source>
        <dbReference type="EMBL" id="MFH5245216.1"/>
    </source>
</evidence>
<keyword evidence="5" id="KW-1185">Reference proteome</keyword>
<dbReference type="PANTHER" id="PTHR33164">
    <property type="entry name" value="TRANSCRIPTIONAL REGULATOR, MARR FAMILY"/>
    <property type="match status" value="1"/>
</dbReference>
<feature type="domain" description="HTH marR-type" evidence="1">
    <location>
        <begin position="1"/>
        <end position="147"/>
    </location>
</feature>
<dbReference type="SUPFAM" id="SSF46785">
    <property type="entry name" value="Winged helix' DNA-binding domain"/>
    <property type="match status" value="1"/>
</dbReference>
<comment type="caution">
    <text evidence="2">The sequence shown here is derived from an EMBL/GenBank/DDBJ whole genome shotgun (WGS) entry which is preliminary data.</text>
</comment>
<evidence type="ECO:0000313" key="4">
    <source>
        <dbReference type="Proteomes" id="UP001609176"/>
    </source>
</evidence>
<evidence type="ECO:0000313" key="5">
    <source>
        <dbReference type="Proteomes" id="UP001609219"/>
    </source>
</evidence>
<name>A0ABW7KAA6_9NOCA</name>
<dbReference type="PROSITE" id="PS50995">
    <property type="entry name" value="HTH_MARR_2"/>
    <property type="match status" value="1"/>
</dbReference>